<evidence type="ECO:0000256" key="4">
    <source>
        <dbReference type="ARBA" id="ARBA00022989"/>
    </source>
</evidence>
<reference evidence="10" key="1">
    <citation type="submission" date="2022-12" db="EMBL/GenBank/DDBJ databases">
        <title>Paraconexibacter alkalitolerans sp. nov. and Baekduia alba sp. nov., isolated from soil and emended description of the genera Paraconexibacter (Chun et al., 2020) and Baekduia (An et al., 2020).</title>
        <authorList>
            <person name="Vieira S."/>
            <person name="Huber K.J."/>
            <person name="Geppert A."/>
            <person name="Wolf J."/>
            <person name="Neumann-Schaal M."/>
            <person name="Muesken M."/>
            <person name="Overmann J."/>
        </authorList>
    </citation>
    <scope>NUCLEOTIDE SEQUENCE</scope>
    <source>
        <strain evidence="10">AEG42_29</strain>
    </source>
</reference>
<keyword evidence="5 8" id="KW-0472">Membrane</keyword>
<evidence type="ECO:0000256" key="6">
    <source>
        <dbReference type="ARBA" id="ARBA00031400"/>
    </source>
</evidence>
<dbReference type="Gene3D" id="1.20.120.80">
    <property type="entry name" value="Cytochrome c oxidase, subunit III, four-helix bundle"/>
    <property type="match status" value="1"/>
</dbReference>
<proteinExistence type="inferred from homology"/>
<feature type="transmembrane region" description="Helical" evidence="8">
    <location>
        <begin position="131"/>
        <end position="154"/>
    </location>
</feature>
<evidence type="ECO:0000256" key="1">
    <source>
        <dbReference type="ARBA" id="ARBA00004141"/>
    </source>
</evidence>
<dbReference type="PANTHER" id="PTHR11403">
    <property type="entry name" value="CYTOCHROME C OXIDASE SUBUNIT III"/>
    <property type="match status" value="1"/>
</dbReference>
<dbReference type="InterPro" id="IPR000298">
    <property type="entry name" value="Cyt_c_oxidase-like_su3"/>
</dbReference>
<evidence type="ECO:0000256" key="5">
    <source>
        <dbReference type="ARBA" id="ARBA00023136"/>
    </source>
</evidence>
<gene>
    <name evidence="10" type="primary">ctaE_2</name>
    <name evidence="10" type="ORF">DSM112329_01728</name>
</gene>
<evidence type="ECO:0000256" key="2">
    <source>
        <dbReference type="ARBA" id="ARBA00010581"/>
    </source>
</evidence>
<dbReference type="SUPFAM" id="SSF81452">
    <property type="entry name" value="Cytochrome c oxidase subunit III-like"/>
    <property type="match status" value="1"/>
</dbReference>
<name>A0AAU7AT61_9ACTN</name>
<comment type="subcellular location">
    <subcellularLocation>
        <location evidence="7">Cell membrane</location>
        <topology evidence="7">Multi-pass membrane protein</topology>
    </subcellularLocation>
    <subcellularLocation>
        <location evidence="1">Membrane</location>
        <topology evidence="1">Multi-pass membrane protein</topology>
    </subcellularLocation>
</comment>
<dbReference type="PROSITE" id="PS50253">
    <property type="entry name" value="COX3"/>
    <property type="match status" value="1"/>
</dbReference>
<evidence type="ECO:0000256" key="3">
    <source>
        <dbReference type="ARBA" id="ARBA00022692"/>
    </source>
</evidence>
<dbReference type="KEGG" id="parq:DSM112329_01728"/>
<sequence>MSTAEDGRLRSPGAIPGEGGLWLFILADMTLFALFFAIVLIVRADDPAMFARSSAELHQGLGLTNTLLLLTGSGLVAAAVRATRRADDRLAARLLGAAIVCAAGFLAIKAIEWRDLLANGHSVSTDSFFQLYFMLTGMHLAHVLIGTATLVFLLRRLRQPAPGPHDARLLEGGAGYWHMVDLLWLVLFPLLYLIG</sequence>
<evidence type="ECO:0000313" key="10">
    <source>
        <dbReference type="EMBL" id="XAY04890.1"/>
    </source>
</evidence>
<organism evidence="10">
    <name type="scientific">Paraconexibacter sp. AEG42_29</name>
    <dbReference type="NCBI Taxonomy" id="2997339"/>
    <lineage>
        <taxon>Bacteria</taxon>
        <taxon>Bacillati</taxon>
        <taxon>Actinomycetota</taxon>
        <taxon>Thermoleophilia</taxon>
        <taxon>Solirubrobacterales</taxon>
        <taxon>Paraconexibacteraceae</taxon>
        <taxon>Paraconexibacter</taxon>
    </lineage>
</organism>
<dbReference type="RefSeq" id="WP_354701416.1">
    <property type="nucleotide sequence ID" value="NZ_CP114014.1"/>
</dbReference>
<dbReference type="EMBL" id="CP114014">
    <property type="protein sequence ID" value="XAY04890.1"/>
    <property type="molecule type" value="Genomic_DNA"/>
</dbReference>
<keyword evidence="4 8" id="KW-1133">Transmembrane helix</keyword>
<dbReference type="GO" id="GO:0019646">
    <property type="term" value="P:aerobic electron transport chain"/>
    <property type="evidence" value="ECO:0007669"/>
    <property type="project" value="InterPro"/>
</dbReference>
<dbReference type="GO" id="GO:0004129">
    <property type="term" value="F:cytochrome-c oxidase activity"/>
    <property type="evidence" value="ECO:0007669"/>
    <property type="project" value="InterPro"/>
</dbReference>
<keyword evidence="3 7" id="KW-0812">Transmembrane</keyword>
<dbReference type="Pfam" id="PF00510">
    <property type="entry name" value="COX3"/>
    <property type="match status" value="1"/>
</dbReference>
<evidence type="ECO:0000256" key="7">
    <source>
        <dbReference type="RuleBase" id="RU003376"/>
    </source>
</evidence>
<dbReference type="GO" id="GO:0005886">
    <property type="term" value="C:plasma membrane"/>
    <property type="evidence" value="ECO:0007669"/>
    <property type="project" value="UniProtKB-SubCell"/>
</dbReference>
<comment type="similarity">
    <text evidence="2 7">Belongs to the cytochrome c oxidase subunit 3 family.</text>
</comment>
<feature type="transmembrane region" description="Helical" evidence="8">
    <location>
        <begin position="21"/>
        <end position="42"/>
    </location>
</feature>
<feature type="transmembrane region" description="Helical" evidence="8">
    <location>
        <begin position="92"/>
        <end position="111"/>
    </location>
</feature>
<accession>A0AAU7AT61</accession>
<dbReference type="InterPro" id="IPR035973">
    <property type="entry name" value="Cyt_c_oxidase_su3-like_sf"/>
</dbReference>
<feature type="domain" description="Heme-copper oxidase subunit III family profile" evidence="9">
    <location>
        <begin position="1"/>
        <end position="195"/>
    </location>
</feature>
<dbReference type="AlphaFoldDB" id="A0AAU7AT61"/>
<dbReference type="PANTHER" id="PTHR11403:SF6">
    <property type="entry name" value="NITRIC OXIDE REDUCTASE SUBUNIT E"/>
    <property type="match status" value="1"/>
</dbReference>
<protein>
    <recommendedName>
        <fullName evidence="6">Cytochrome aa3 subunit 3</fullName>
    </recommendedName>
</protein>
<feature type="transmembrane region" description="Helical" evidence="8">
    <location>
        <begin position="175"/>
        <end position="194"/>
    </location>
</feature>
<evidence type="ECO:0000256" key="8">
    <source>
        <dbReference type="SAM" id="Phobius"/>
    </source>
</evidence>
<evidence type="ECO:0000259" key="9">
    <source>
        <dbReference type="PROSITE" id="PS50253"/>
    </source>
</evidence>
<dbReference type="InterPro" id="IPR013833">
    <property type="entry name" value="Cyt_c_oxidase_su3_a-hlx"/>
</dbReference>
<dbReference type="InterPro" id="IPR024791">
    <property type="entry name" value="Cyt_c/ubiquinol_Oxase_su3"/>
</dbReference>